<protein>
    <submittedName>
        <fullName evidence="1">Uncharacterized protein</fullName>
    </submittedName>
</protein>
<evidence type="ECO:0000313" key="1">
    <source>
        <dbReference type="EMBL" id="AFI44043.1"/>
    </source>
</evidence>
<dbReference type="AlphaFoldDB" id="I1VH45"/>
<reference evidence="1" key="1">
    <citation type="journal article" date="2012" name="Plasmid">
        <title>Characterization of Streptomyces plasmid-phage pFP4 and its evolutionary implications.</title>
        <authorList>
            <person name="Chen Z."/>
            <person name="Zhong L."/>
            <person name="Shen M."/>
            <person name="Fang P."/>
            <person name="Qin Z."/>
        </authorList>
    </citation>
    <scope>NUCLEOTIDE SEQUENCE</scope>
    <source>
        <strain evidence="1">FR1</strain>
        <plasmid evidence="1">pFP4</plasmid>
    </source>
</reference>
<organism evidence="1">
    <name type="scientific">Streptomyces sp. FR1</name>
    <dbReference type="NCBI Taxonomy" id="349971"/>
    <lineage>
        <taxon>Bacteria</taxon>
        <taxon>Bacillati</taxon>
        <taxon>Actinomycetota</taxon>
        <taxon>Actinomycetes</taxon>
        <taxon>Kitasatosporales</taxon>
        <taxon>Streptomycetaceae</taxon>
        <taxon>Streptomyces</taxon>
    </lineage>
</organism>
<keyword evidence="1" id="KW-0614">Plasmid</keyword>
<dbReference type="RefSeq" id="WP_014696940.1">
    <property type="nucleotide sequence ID" value="NC_017833.1"/>
</dbReference>
<geneLocation type="plasmid" evidence="1">
    <name>pFP4</name>
</geneLocation>
<proteinExistence type="predicted"/>
<sequence length="91" mass="10094">MYGARRSTLIDRLVRFTEGIARTGRLFARLTAGRTDWSPTGLYAAAATARFMAAHELIDRAEAQVGDDPDVDLAQVRTPLWFGSTTLHEEN</sequence>
<gene>
    <name evidence="1" type="ORF">pFP4.44</name>
</gene>
<dbReference type="EMBL" id="JQ606827">
    <property type="protein sequence ID" value="AFI44043.1"/>
    <property type="molecule type" value="Genomic_DNA"/>
</dbReference>
<accession>I1VH45</accession>
<name>I1VH45_9ACTN</name>